<sequence>MKKNYVFVCIFFAAVALYAGGKKDNLSFIGQTGNYSNAAKVLSERLAQENGSTPVDIYDVAYASLHESIMLDLSGGSGSYDLVMTNASWLEECSQYFMDLTPFVKEAGIDLSQFSKSTIDACMINGTLYALPVAPTPNMMAYRTDLVKNPPKTWDEYLKIAASYTDPSKGMYGVSLPGAKAQCAVLFLVRLWSMGQDVADENWNVIVDSSIGRKAMQHLKDTMQYADPACLTWGLNEAHAAFLQGNAVFCEAWPTLGIAQKADNAELSKIKGKWAMAPFPEDASGVKQMSLQCFGISKSCKNPQAAFNFIKNYVSADYQKECYGTYSTLPSLLSFYDTTAIRNSPLAALGDGFRGICLTKWNIYASAEQDTIMTNAVGAFMAGEMDLNATMDYYQKNLSRALEQTKPKYKNQHAIKIMQAVKNRK</sequence>
<evidence type="ECO:0000256" key="1">
    <source>
        <dbReference type="ARBA" id="ARBA00004418"/>
    </source>
</evidence>
<organism evidence="3 4">
    <name type="scientific">Treponema lecithinolyticum ATCC 700332</name>
    <dbReference type="NCBI Taxonomy" id="1321815"/>
    <lineage>
        <taxon>Bacteria</taxon>
        <taxon>Pseudomonadati</taxon>
        <taxon>Spirochaetota</taxon>
        <taxon>Spirochaetia</taxon>
        <taxon>Spirochaetales</taxon>
        <taxon>Treponemataceae</taxon>
        <taxon>Treponema</taxon>
    </lineage>
</organism>
<dbReference type="RefSeq" id="WP_021686064.1">
    <property type="nucleotide sequence ID" value="NZ_KI260552.1"/>
</dbReference>
<dbReference type="SUPFAM" id="SSF53850">
    <property type="entry name" value="Periplasmic binding protein-like II"/>
    <property type="match status" value="1"/>
</dbReference>
<dbReference type="PANTHER" id="PTHR43649">
    <property type="entry name" value="ARABINOSE-BINDING PROTEIN-RELATED"/>
    <property type="match status" value="1"/>
</dbReference>
<evidence type="ECO:0000256" key="2">
    <source>
        <dbReference type="ARBA" id="ARBA00008520"/>
    </source>
</evidence>
<comment type="caution">
    <text evidence="3">The sequence shown here is derived from an EMBL/GenBank/DDBJ whole genome shotgun (WGS) entry which is preliminary data.</text>
</comment>
<protein>
    <submittedName>
        <fullName evidence="3">ABC transporter, solute-binding protein</fullName>
    </submittedName>
</protein>
<dbReference type="Gene3D" id="3.40.190.10">
    <property type="entry name" value="Periplasmic binding protein-like II"/>
    <property type="match status" value="2"/>
</dbReference>
<dbReference type="InterPro" id="IPR050490">
    <property type="entry name" value="Bact_solute-bd_prot1"/>
</dbReference>
<accession>A0ABN0P3Y0</accession>
<proteinExistence type="inferred from homology"/>
<name>A0ABN0P3Y0_TRELE</name>
<dbReference type="InterPro" id="IPR006059">
    <property type="entry name" value="SBP"/>
</dbReference>
<dbReference type="PANTHER" id="PTHR43649:SF12">
    <property type="entry name" value="DIACETYLCHITOBIOSE BINDING PROTEIN DASA"/>
    <property type="match status" value="1"/>
</dbReference>
<comment type="subcellular location">
    <subcellularLocation>
        <location evidence="1">Periplasm</location>
    </subcellularLocation>
</comment>
<dbReference type="Proteomes" id="UP000016649">
    <property type="component" value="Unassembled WGS sequence"/>
</dbReference>
<evidence type="ECO:0000313" key="3">
    <source>
        <dbReference type="EMBL" id="ERJ94558.1"/>
    </source>
</evidence>
<keyword evidence="4" id="KW-1185">Reference proteome</keyword>
<gene>
    <name evidence="3" type="ORF">HMPREF9193_00097</name>
</gene>
<dbReference type="EMBL" id="AWVH01000002">
    <property type="protein sequence ID" value="ERJ94558.1"/>
    <property type="molecule type" value="Genomic_DNA"/>
</dbReference>
<reference evidence="3 4" key="1">
    <citation type="submission" date="2013-08" db="EMBL/GenBank/DDBJ databases">
        <authorList>
            <person name="Weinstock G."/>
            <person name="Sodergren E."/>
            <person name="Wylie T."/>
            <person name="Fulton L."/>
            <person name="Fulton R."/>
            <person name="Fronick C."/>
            <person name="O'Laughlin M."/>
            <person name="Godfrey J."/>
            <person name="Miner T."/>
            <person name="Herter B."/>
            <person name="Appelbaum E."/>
            <person name="Cordes M."/>
            <person name="Lek S."/>
            <person name="Wollam A."/>
            <person name="Pepin K.H."/>
            <person name="Palsikar V.B."/>
            <person name="Mitreva M."/>
            <person name="Wilson R.K."/>
        </authorList>
    </citation>
    <scope>NUCLEOTIDE SEQUENCE [LARGE SCALE GENOMIC DNA]</scope>
    <source>
        <strain evidence="3 4">ATCC 700332</strain>
    </source>
</reference>
<dbReference type="Pfam" id="PF13416">
    <property type="entry name" value="SBP_bac_8"/>
    <property type="match status" value="1"/>
</dbReference>
<comment type="similarity">
    <text evidence="2">Belongs to the bacterial solute-binding protein 1 family.</text>
</comment>
<evidence type="ECO:0000313" key="4">
    <source>
        <dbReference type="Proteomes" id="UP000016649"/>
    </source>
</evidence>